<evidence type="ECO:0000256" key="3">
    <source>
        <dbReference type="ARBA" id="ARBA00022741"/>
    </source>
</evidence>
<feature type="transmembrane region" description="Helical" evidence="7">
    <location>
        <begin position="29"/>
        <end position="52"/>
    </location>
</feature>
<dbReference type="SMART" id="SM00382">
    <property type="entry name" value="AAA"/>
    <property type="match status" value="1"/>
</dbReference>
<dbReference type="InterPro" id="IPR039421">
    <property type="entry name" value="Type_1_exporter"/>
</dbReference>
<proteinExistence type="predicted"/>
<evidence type="ECO:0000313" key="11">
    <source>
        <dbReference type="Proteomes" id="UP001398420"/>
    </source>
</evidence>
<dbReference type="Pfam" id="PF00005">
    <property type="entry name" value="ABC_tran"/>
    <property type="match status" value="1"/>
</dbReference>
<dbReference type="InterPro" id="IPR003593">
    <property type="entry name" value="AAA+_ATPase"/>
</dbReference>
<dbReference type="InterPro" id="IPR011527">
    <property type="entry name" value="ABC1_TM_dom"/>
</dbReference>
<dbReference type="Proteomes" id="UP001398420">
    <property type="component" value="Unassembled WGS sequence"/>
</dbReference>
<dbReference type="EMBL" id="JBCEWA010000007">
    <property type="protein sequence ID" value="MEL5988785.1"/>
    <property type="molecule type" value="Genomic_DNA"/>
</dbReference>
<dbReference type="PANTHER" id="PTHR43394:SF1">
    <property type="entry name" value="ATP-BINDING CASSETTE SUB-FAMILY B MEMBER 10, MITOCHONDRIAL"/>
    <property type="match status" value="1"/>
</dbReference>
<reference evidence="10 11" key="1">
    <citation type="submission" date="2024-04" db="EMBL/GenBank/DDBJ databases">
        <authorList>
            <person name="Wu Y.S."/>
            <person name="Zhang L."/>
        </authorList>
    </citation>
    <scope>NUCLEOTIDE SEQUENCE [LARGE SCALE GENOMIC DNA]</scope>
    <source>
        <strain evidence="10 11">KG-01</strain>
    </source>
</reference>
<dbReference type="SUPFAM" id="SSF52540">
    <property type="entry name" value="P-loop containing nucleoside triphosphate hydrolases"/>
    <property type="match status" value="1"/>
</dbReference>
<evidence type="ECO:0000256" key="2">
    <source>
        <dbReference type="ARBA" id="ARBA00022692"/>
    </source>
</evidence>
<dbReference type="PANTHER" id="PTHR43394">
    <property type="entry name" value="ATP-DEPENDENT PERMEASE MDL1, MITOCHONDRIAL"/>
    <property type="match status" value="1"/>
</dbReference>
<dbReference type="InterPro" id="IPR003439">
    <property type="entry name" value="ABC_transporter-like_ATP-bd"/>
</dbReference>
<keyword evidence="4 10" id="KW-0067">ATP-binding</keyword>
<name>A0ABU9LLA5_9BACL</name>
<keyword evidence="5 7" id="KW-1133">Transmembrane helix</keyword>
<evidence type="ECO:0000256" key="5">
    <source>
        <dbReference type="ARBA" id="ARBA00022989"/>
    </source>
</evidence>
<dbReference type="Pfam" id="PF00664">
    <property type="entry name" value="ABC_membrane"/>
    <property type="match status" value="1"/>
</dbReference>
<dbReference type="InterPro" id="IPR027417">
    <property type="entry name" value="P-loop_NTPase"/>
</dbReference>
<organism evidence="10 11">
    <name type="scientific">Kurthia gibsonii</name>
    <dbReference type="NCBI Taxonomy" id="33946"/>
    <lineage>
        <taxon>Bacteria</taxon>
        <taxon>Bacillati</taxon>
        <taxon>Bacillota</taxon>
        <taxon>Bacilli</taxon>
        <taxon>Bacillales</taxon>
        <taxon>Caryophanaceae</taxon>
        <taxon>Kurthia</taxon>
    </lineage>
</organism>
<feature type="domain" description="ABC transmembrane type-1" evidence="9">
    <location>
        <begin position="33"/>
        <end position="314"/>
    </location>
</feature>
<gene>
    <name evidence="10" type="ORF">AAF454_10285</name>
</gene>
<keyword evidence="2 7" id="KW-0812">Transmembrane</keyword>
<dbReference type="Gene3D" id="1.20.1560.10">
    <property type="entry name" value="ABC transporter type 1, transmembrane domain"/>
    <property type="match status" value="1"/>
</dbReference>
<protein>
    <submittedName>
        <fullName evidence="10">ABC transporter ATP-binding protein</fullName>
    </submittedName>
</protein>
<dbReference type="PROSITE" id="PS50929">
    <property type="entry name" value="ABC_TM1F"/>
    <property type="match status" value="1"/>
</dbReference>
<keyword evidence="3" id="KW-0547">Nucleotide-binding</keyword>
<keyword evidence="11" id="KW-1185">Reference proteome</keyword>
<evidence type="ECO:0000259" key="8">
    <source>
        <dbReference type="PROSITE" id="PS50893"/>
    </source>
</evidence>
<comment type="subcellular location">
    <subcellularLocation>
        <location evidence="1">Cell membrane</location>
        <topology evidence="1">Multi-pass membrane protein</topology>
    </subcellularLocation>
</comment>
<feature type="domain" description="ABC transporter" evidence="8">
    <location>
        <begin position="348"/>
        <end position="582"/>
    </location>
</feature>
<accession>A0ABU9LLA5</accession>
<evidence type="ECO:0000256" key="4">
    <source>
        <dbReference type="ARBA" id="ARBA00022840"/>
    </source>
</evidence>
<dbReference type="InterPro" id="IPR036640">
    <property type="entry name" value="ABC1_TM_sf"/>
</dbReference>
<comment type="caution">
    <text evidence="10">The sequence shown here is derived from an EMBL/GenBank/DDBJ whole genome shotgun (WGS) entry which is preliminary data.</text>
</comment>
<evidence type="ECO:0000259" key="9">
    <source>
        <dbReference type="PROSITE" id="PS50929"/>
    </source>
</evidence>
<dbReference type="GO" id="GO:0005524">
    <property type="term" value="F:ATP binding"/>
    <property type="evidence" value="ECO:0007669"/>
    <property type="project" value="UniProtKB-KW"/>
</dbReference>
<dbReference type="CDD" id="cd18547">
    <property type="entry name" value="ABC_6TM_Tm288_like"/>
    <property type="match status" value="1"/>
</dbReference>
<feature type="transmembrane region" description="Helical" evidence="7">
    <location>
        <begin position="147"/>
        <end position="167"/>
    </location>
</feature>
<dbReference type="PROSITE" id="PS00211">
    <property type="entry name" value="ABC_TRANSPORTER_1"/>
    <property type="match status" value="1"/>
</dbReference>
<feature type="transmembrane region" description="Helical" evidence="7">
    <location>
        <begin position="72"/>
        <end position="94"/>
    </location>
</feature>
<dbReference type="InterPro" id="IPR017871">
    <property type="entry name" value="ABC_transporter-like_CS"/>
</dbReference>
<evidence type="ECO:0000256" key="1">
    <source>
        <dbReference type="ARBA" id="ARBA00004651"/>
    </source>
</evidence>
<dbReference type="PROSITE" id="PS50893">
    <property type="entry name" value="ABC_TRANSPORTER_2"/>
    <property type="match status" value="1"/>
</dbReference>
<dbReference type="RefSeq" id="WP_087680215.1">
    <property type="nucleotide sequence ID" value="NZ_JBCEWA010000007.1"/>
</dbReference>
<feature type="transmembrane region" description="Helical" evidence="7">
    <location>
        <begin position="173"/>
        <end position="190"/>
    </location>
</feature>
<dbReference type="SUPFAM" id="SSF90123">
    <property type="entry name" value="ABC transporter transmembrane region"/>
    <property type="match status" value="1"/>
</dbReference>
<sequence length="585" mass="66147">MMKESIQTKHQASKAVLLRLTRYILRDRLKICIVSISILLSTILTVYAPTLLGHIVDRYILKRDISGTFEHLLYLALIYLVVSALAWVETYMMIQVSVGVVRALRLELFEKFQVLPPSYHKEHSPGDLMSRLTNDLDNLSTALSQNAVPLISSILTISGTIIAMLLLSWQLALISFIILPFLLYVSRKIVMRSSTDYVARQHALGNMNAHINEHILGAEVVTLFNQEKEQWHTFNTRNRCYKKADFQAEVVSSSLAPLNRFFNNMALTLMVGVGAIMTVYGMATIGMIASFSAYSRQFFKPTEQLSNALNSLQAAYAGVKRVFEVLDAPNEFTKDQEKISLNEINEDIIIEKMSIENSKGEMVLKEISMQIPLGKRVAIIGPAGSGKTALLNYLNTFYDLKSGRILINNELISNYKKSQLRKCINSVPEHMYLFTGSILENIRLSNPSATDEEVIQAAKKVQAHKFINRLPEKYETMLYSNGDNLSQGERQLITIARAVLANPDVLILDQIIAEFNMSINLHILKALQEATRTKTLIFTTHNIDVLHAVDWIFVLKEGQLIQQGRHADLIKESGFYRSLYELVQK</sequence>
<feature type="transmembrane region" description="Helical" evidence="7">
    <location>
        <begin position="267"/>
        <end position="294"/>
    </location>
</feature>
<evidence type="ECO:0000256" key="7">
    <source>
        <dbReference type="SAM" id="Phobius"/>
    </source>
</evidence>
<dbReference type="Gene3D" id="3.40.50.300">
    <property type="entry name" value="P-loop containing nucleotide triphosphate hydrolases"/>
    <property type="match status" value="1"/>
</dbReference>
<evidence type="ECO:0000256" key="6">
    <source>
        <dbReference type="ARBA" id="ARBA00023136"/>
    </source>
</evidence>
<evidence type="ECO:0000313" key="10">
    <source>
        <dbReference type="EMBL" id="MEL5988785.1"/>
    </source>
</evidence>
<keyword evidence="6 7" id="KW-0472">Membrane</keyword>